<feature type="domain" description="Tripartite ATP-independent periplasmic transporters DctQ component" evidence="10">
    <location>
        <begin position="30"/>
        <end position="161"/>
    </location>
</feature>
<dbReference type="RefSeq" id="WP_145395962.1">
    <property type="nucleotide sequence ID" value="NZ_VLKU01000001.1"/>
</dbReference>
<dbReference type="AlphaFoldDB" id="A0A562P1H4"/>
<comment type="function">
    <text evidence="9">Part of the tripartite ATP-independent periplasmic (TRAP) transport system.</text>
</comment>
<evidence type="ECO:0000259" key="10">
    <source>
        <dbReference type="Pfam" id="PF04290"/>
    </source>
</evidence>
<evidence type="ECO:0000256" key="5">
    <source>
        <dbReference type="ARBA" id="ARBA00022692"/>
    </source>
</evidence>
<accession>A0A562P1H4</accession>
<dbReference type="OrthoDB" id="9794346at2"/>
<dbReference type="Pfam" id="PF04290">
    <property type="entry name" value="DctQ"/>
    <property type="match status" value="1"/>
</dbReference>
<proteinExistence type="inferred from homology"/>
<sequence>MRGLLALSRAIDACTTFIGKSASWMILVAVLVSAINAIVRKVFNYSSNGWLELQWYLYGIAYMGAAAWTLNLNEHIRIDLLYTRASRRVQHWIDLLGHLLFLIPFAWLLVYYLYPWFLSAYRTGETSPNASGLILWPARLILLLGFVLLFIQGISEIIKKIAVITGAIPDPNPHVPQHEATLAEAEELAREMRDNLPPEQAASAQESRK</sequence>
<evidence type="ECO:0000256" key="9">
    <source>
        <dbReference type="RuleBase" id="RU369079"/>
    </source>
</evidence>
<feature type="transmembrane region" description="Helical" evidence="9">
    <location>
        <begin position="134"/>
        <end position="151"/>
    </location>
</feature>
<dbReference type="GO" id="GO:0005886">
    <property type="term" value="C:plasma membrane"/>
    <property type="evidence" value="ECO:0007669"/>
    <property type="project" value="UniProtKB-SubCell"/>
</dbReference>
<keyword evidence="2 9" id="KW-0813">Transport</keyword>
<evidence type="ECO:0000256" key="3">
    <source>
        <dbReference type="ARBA" id="ARBA00022475"/>
    </source>
</evidence>
<gene>
    <name evidence="11" type="ORF">IQ24_00328</name>
</gene>
<keyword evidence="3" id="KW-1003">Cell membrane</keyword>
<evidence type="ECO:0000256" key="7">
    <source>
        <dbReference type="ARBA" id="ARBA00023136"/>
    </source>
</evidence>
<keyword evidence="5 9" id="KW-0812">Transmembrane</keyword>
<keyword evidence="7 9" id="KW-0472">Membrane</keyword>
<protein>
    <recommendedName>
        <fullName evidence="9">TRAP transporter small permease protein</fullName>
    </recommendedName>
</protein>
<keyword evidence="6 9" id="KW-1133">Transmembrane helix</keyword>
<evidence type="ECO:0000313" key="11">
    <source>
        <dbReference type="EMBL" id="TWI38191.1"/>
    </source>
</evidence>
<dbReference type="InterPro" id="IPR007387">
    <property type="entry name" value="TRAP_DctQ"/>
</dbReference>
<comment type="subcellular location">
    <subcellularLocation>
        <location evidence="1 9">Cell inner membrane</location>
        <topology evidence="1 9">Multi-pass membrane protein</topology>
    </subcellularLocation>
</comment>
<evidence type="ECO:0000256" key="4">
    <source>
        <dbReference type="ARBA" id="ARBA00022519"/>
    </source>
</evidence>
<comment type="similarity">
    <text evidence="8 9">Belongs to the TRAP transporter small permease family.</text>
</comment>
<evidence type="ECO:0000256" key="2">
    <source>
        <dbReference type="ARBA" id="ARBA00022448"/>
    </source>
</evidence>
<comment type="caution">
    <text evidence="11">The sequence shown here is derived from an EMBL/GenBank/DDBJ whole genome shotgun (WGS) entry which is preliminary data.</text>
</comment>
<dbReference type="InterPro" id="IPR055348">
    <property type="entry name" value="DctQ"/>
</dbReference>
<feature type="transmembrane region" description="Helical" evidence="9">
    <location>
        <begin position="55"/>
        <end position="72"/>
    </location>
</feature>
<dbReference type="PANTHER" id="PTHR35011:SF4">
    <property type="entry name" value="SLL1102 PROTEIN"/>
    <property type="match status" value="1"/>
</dbReference>
<comment type="subunit">
    <text evidence="9">The complex comprises the extracytoplasmic solute receptor protein and the two transmembrane proteins.</text>
</comment>
<dbReference type="Proteomes" id="UP000316225">
    <property type="component" value="Unassembled WGS sequence"/>
</dbReference>
<reference evidence="11 12" key="1">
    <citation type="journal article" date="2015" name="Stand. Genomic Sci.">
        <title>Genomic Encyclopedia of Bacterial and Archaeal Type Strains, Phase III: the genomes of soil and plant-associated and newly described type strains.</title>
        <authorList>
            <person name="Whitman W.B."/>
            <person name="Woyke T."/>
            <person name="Klenk H.P."/>
            <person name="Zhou Y."/>
            <person name="Lilburn T.G."/>
            <person name="Beck B.J."/>
            <person name="De Vos P."/>
            <person name="Vandamme P."/>
            <person name="Eisen J.A."/>
            <person name="Garrity G."/>
            <person name="Hugenholtz P."/>
            <person name="Kyrpides N.C."/>
        </authorList>
    </citation>
    <scope>NUCLEOTIDE SEQUENCE [LARGE SCALE GENOMIC DNA]</scope>
    <source>
        <strain evidence="11 12">CGMCC 1.5364</strain>
    </source>
</reference>
<feature type="transmembrane region" description="Helical" evidence="9">
    <location>
        <begin position="92"/>
        <end position="114"/>
    </location>
</feature>
<keyword evidence="12" id="KW-1185">Reference proteome</keyword>
<evidence type="ECO:0000256" key="6">
    <source>
        <dbReference type="ARBA" id="ARBA00022989"/>
    </source>
</evidence>
<dbReference type="EMBL" id="VLKU01000001">
    <property type="protein sequence ID" value="TWI38191.1"/>
    <property type="molecule type" value="Genomic_DNA"/>
</dbReference>
<keyword evidence="4 9" id="KW-0997">Cell inner membrane</keyword>
<evidence type="ECO:0000256" key="1">
    <source>
        <dbReference type="ARBA" id="ARBA00004429"/>
    </source>
</evidence>
<evidence type="ECO:0000313" key="12">
    <source>
        <dbReference type="Proteomes" id="UP000316225"/>
    </source>
</evidence>
<dbReference type="GO" id="GO:0022857">
    <property type="term" value="F:transmembrane transporter activity"/>
    <property type="evidence" value="ECO:0007669"/>
    <property type="project" value="UniProtKB-UniRule"/>
</dbReference>
<organism evidence="11 12">
    <name type="scientific">Paracoccus sulfuroxidans</name>
    <dbReference type="NCBI Taxonomy" id="384678"/>
    <lineage>
        <taxon>Bacteria</taxon>
        <taxon>Pseudomonadati</taxon>
        <taxon>Pseudomonadota</taxon>
        <taxon>Alphaproteobacteria</taxon>
        <taxon>Rhodobacterales</taxon>
        <taxon>Paracoccaceae</taxon>
        <taxon>Paracoccus</taxon>
    </lineage>
</organism>
<evidence type="ECO:0000256" key="8">
    <source>
        <dbReference type="ARBA" id="ARBA00038436"/>
    </source>
</evidence>
<dbReference type="PANTHER" id="PTHR35011">
    <property type="entry name" value="2,3-DIKETO-L-GULONATE TRAP TRANSPORTER SMALL PERMEASE PROTEIN YIAM"/>
    <property type="match status" value="1"/>
</dbReference>
<name>A0A562P1H4_9RHOB</name>
<feature type="transmembrane region" description="Helical" evidence="9">
    <location>
        <begin position="21"/>
        <end position="43"/>
    </location>
</feature>